<dbReference type="Gene3D" id="3.40.50.10900">
    <property type="entry name" value="PAC-like subunit"/>
    <property type="match status" value="1"/>
</dbReference>
<dbReference type="SUPFAM" id="SSF159659">
    <property type="entry name" value="Cgl1923-like"/>
    <property type="match status" value="1"/>
</dbReference>
<dbReference type="PANTHER" id="PTHR35610">
    <property type="entry name" value="3-ISOPROPYLMALATE DEHYDRATASE-RELATED"/>
    <property type="match status" value="1"/>
</dbReference>
<proteinExistence type="predicted"/>
<dbReference type="InterPro" id="IPR019151">
    <property type="entry name" value="Proteasome_assmbl_chaperone_2"/>
</dbReference>
<name>A0A075FWH9_9EURY</name>
<evidence type="ECO:0008006" key="2">
    <source>
        <dbReference type="Google" id="ProtNLM"/>
    </source>
</evidence>
<protein>
    <recommendedName>
        <fullName evidence="2">Archaeal enzymes of ATP-grasp superfamily</fullName>
    </recommendedName>
</protein>
<dbReference type="EMBL" id="KF900456">
    <property type="protein sequence ID" value="AIE95624.1"/>
    <property type="molecule type" value="Genomic_DNA"/>
</dbReference>
<sequence length="254" mass="26521">MNRTRVHWLVGEGLPEHAAILEAVPGVGNVGKIVVDSLIEKHPSRTIGWILHPDFPPHSTLDGDGLVSPPRINIDSVLIPDGRTVITIGGPLQPMTAAGQHEVSEAILEMASESGTPQLLVLAGLAAGSDDRGIHVICADAEVRKNLEANDIPVSREHPEAGMIGIAGLLISLSPLYGVPAVGLVAETIGASADVLAADRLASWIGAGLDLSLELDLDSTEETARKLMETMEVSGSIEEVLSAGESEGSSDFYV</sequence>
<dbReference type="Pfam" id="PF09754">
    <property type="entry name" value="PAC2"/>
    <property type="match status" value="1"/>
</dbReference>
<organism evidence="1">
    <name type="scientific">uncultured marine group II/III euryarchaeote AD1000_68_A11</name>
    <dbReference type="NCBI Taxonomy" id="1457800"/>
    <lineage>
        <taxon>Archaea</taxon>
        <taxon>Methanobacteriati</taxon>
        <taxon>Methanobacteriota</taxon>
        <taxon>environmental samples</taxon>
    </lineage>
</organism>
<dbReference type="PANTHER" id="PTHR35610:SF7">
    <property type="entry name" value="3-ISOPROPYLMALATE DEHYDRATASE"/>
    <property type="match status" value="1"/>
</dbReference>
<dbReference type="AlphaFoldDB" id="A0A075FWH9"/>
<accession>A0A075FWH9</accession>
<dbReference type="InterPro" id="IPR038389">
    <property type="entry name" value="PSMG2_sf"/>
</dbReference>
<evidence type="ECO:0000313" key="1">
    <source>
        <dbReference type="EMBL" id="AIE95624.1"/>
    </source>
</evidence>
<reference evidence="1" key="1">
    <citation type="journal article" date="2014" name="Genome Biol. Evol.">
        <title>Pangenome evidence for extensive interdomain horizontal transfer affecting lineage core and shell genes in uncultured planktonic thaumarchaeota and euryarchaeota.</title>
        <authorList>
            <person name="Deschamps P."/>
            <person name="Zivanovic Y."/>
            <person name="Moreira D."/>
            <person name="Rodriguez-Valera F."/>
            <person name="Lopez-Garcia P."/>
        </authorList>
    </citation>
    <scope>NUCLEOTIDE SEQUENCE</scope>
</reference>